<protein>
    <submittedName>
        <fullName evidence="2">Uncharacterized protein</fullName>
    </submittedName>
</protein>
<feature type="transmembrane region" description="Helical" evidence="1">
    <location>
        <begin position="13"/>
        <end position="34"/>
    </location>
</feature>
<evidence type="ECO:0000313" key="2">
    <source>
        <dbReference type="EMBL" id="KAH7319634.1"/>
    </source>
</evidence>
<gene>
    <name evidence="2" type="ORF">B0I35DRAFT_215918</name>
</gene>
<evidence type="ECO:0000256" key="1">
    <source>
        <dbReference type="SAM" id="Phobius"/>
    </source>
</evidence>
<comment type="caution">
    <text evidence="2">The sequence shown here is derived from an EMBL/GenBank/DDBJ whole genome shotgun (WGS) entry which is preliminary data.</text>
</comment>
<dbReference type="EMBL" id="JAGPNK010000006">
    <property type="protein sequence ID" value="KAH7319634.1"/>
    <property type="molecule type" value="Genomic_DNA"/>
</dbReference>
<proteinExistence type="predicted"/>
<sequence>MAKQGGVVSLFNFLVSFLSSFSPFILLFSFIYLYDSSHRRPTLVLEPSTPKYHTILLLIRKRKWEMRRHAPGVLSNSLSGCERVDLKIMSSCSPSAPWAVAWRYPECILLPYFFFFLSVSQPQPQSMCQPRVGSSFAPVGIRMLTFSCYHHMRPIFARRPSSKQSPETPVHAASPIYLISPKHHLLPYTSMP</sequence>
<reference evidence="2" key="1">
    <citation type="journal article" date="2021" name="Nat. Commun.">
        <title>Genetic determinants of endophytism in the Arabidopsis root mycobiome.</title>
        <authorList>
            <person name="Mesny F."/>
            <person name="Miyauchi S."/>
            <person name="Thiergart T."/>
            <person name="Pickel B."/>
            <person name="Atanasova L."/>
            <person name="Karlsson M."/>
            <person name="Huettel B."/>
            <person name="Barry K.W."/>
            <person name="Haridas S."/>
            <person name="Chen C."/>
            <person name="Bauer D."/>
            <person name="Andreopoulos W."/>
            <person name="Pangilinan J."/>
            <person name="LaButti K."/>
            <person name="Riley R."/>
            <person name="Lipzen A."/>
            <person name="Clum A."/>
            <person name="Drula E."/>
            <person name="Henrissat B."/>
            <person name="Kohler A."/>
            <person name="Grigoriev I.V."/>
            <person name="Martin F.M."/>
            <person name="Hacquard S."/>
        </authorList>
    </citation>
    <scope>NUCLEOTIDE SEQUENCE</scope>
    <source>
        <strain evidence="2">MPI-CAGE-CH-0235</strain>
    </source>
</reference>
<dbReference type="Proteomes" id="UP000813444">
    <property type="component" value="Unassembled WGS sequence"/>
</dbReference>
<accession>A0A8K0SQT2</accession>
<evidence type="ECO:0000313" key="3">
    <source>
        <dbReference type="Proteomes" id="UP000813444"/>
    </source>
</evidence>
<keyword evidence="3" id="KW-1185">Reference proteome</keyword>
<organism evidence="2 3">
    <name type="scientific">Stachybotrys elegans</name>
    <dbReference type="NCBI Taxonomy" id="80388"/>
    <lineage>
        <taxon>Eukaryota</taxon>
        <taxon>Fungi</taxon>
        <taxon>Dikarya</taxon>
        <taxon>Ascomycota</taxon>
        <taxon>Pezizomycotina</taxon>
        <taxon>Sordariomycetes</taxon>
        <taxon>Hypocreomycetidae</taxon>
        <taxon>Hypocreales</taxon>
        <taxon>Stachybotryaceae</taxon>
        <taxon>Stachybotrys</taxon>
    </lineage>
</organism>
<name>A0A8K0SQT2_9HYPO</name>
<dbReference type="AlphaFoldDB" id="A0A8K0SQT2"/>
<keyword evidence="1" id="KW-0812">Transmembrane</keyword>
<keyword evidence="1" id="KW-1133">Transmembrane helix</keyword>
<keyword evidence="1" id="KW-0472">Membrane</keyword>